<keyword evidence="4" id="KW-0862">Zinc</keyword>
<dbReference type="InterPro" id="IPR006568">
    <property type="entry name" value="PSP_pro-rich"/>
</dbReference>
<feature type="compositionally biased region" description="Basic and acidic residues" evidence="6">
    <location>
        <begin position="31"/>
        <end position="45"/>
    </location>
</feature>
<dbReference type="GO" id="GO:0071013">
    <property type="term" value="C:catalytic step 2 spliceosome"/>
    <property type="evidence" value="ECO:0007669"/>
    <property type="project" value="TreeGrafter"/>
</dbReference>
<dbReference type="GO" id="GO:0003723">
    <property type="term" value="F:RNA binding"/>
    <property type="evidence" value="ECO:0007669"/>
    <property type="project" value="TreeGrafter"/>
</dbReference>
<feature type="compositionally biased region" description="Polar residues" evidence="6">
    <location>
        <begin position="670"/>
        <end position="692"/>
    </location>
</feature>
<feature type="compositionally biased region" description="Polar residues" evidence="6">
    <location>
        <begin position="550"/>
        <end position="560"/>
    </location>
</feature>
<evidence type="ECO:0000256" key="4">
    <source>
        <dbReference type="ARBA" id="ARBA00022833"/>
    </source>
</evidence>
<feature type="domain" description="PSP proline-rich" evidence="7">
    <location>
        <begin position="345"/>
        <end position="397"/>
    </location>
</feature>
<proteinExistence type="predicted"/>
<evidence type="ECO:0000313" key="9">
    <source>
        <dbReference type="Proteomes" id="UP001054837"/>
    </source>
</evidence>
<accession>A0AAV4T4F1</accession>
<keyword evidence="3" id="KW-0863">Zinc-finger</keyword>
<dbReference type="InterPro" id="IPR052115">
    <property type="entry name" value="NEXT_complex_subunit_ZCCHC8"/>
</dbReference>
<feature type="compositionally biased region" description="Pro residues" evidence="6">
    <location>
        <begin position="512"/>
        <end position="533"/>
    </location>
</feature>
<feature type="region of interest" description="Disordered" evidence="6">
    <location>
        <begin position="1"/>
        <end position="67"/>
    </location>
</feature>
<reference evidence="8 9" key="1">
    <citation type="submission" date="2021-06" db="EMBL/GenBank/DDBJ databases">
        <title>Caerostris darwini draft genome.</title>
        <authorList>
            <person name="Kono N."/>
            <person name="Arakawa K."/>
        </authorList>
    </citation>
    <scope>NUCLEOTIDE SEQUENCE [LARGE SCALE GENOMIC DNA]</scope>
</reference>
<feature type="region of interest" description="Disordered" evidence="6">
    <location>
        <begin position="510"/>
        <end position="566"/>
    </location>
</feature>
<feature type="region of interest" description="Disordered" evidence="6">
    <location>
        <begin position="269"/>
        <end position="288"/>
    </location>
</feature>
<evidence type="ECO:0000256" key="5">
    <source>
        <dbReference type="ARBA" id="ARBA00023242"/>
    </source>
</evidence>
<keyword evidence="2" id="KW-0479">Metal-binding</keyword>
<dbReference type="AlphaFoldDB" id="A0AAV4T4F1"/>
<dbReference type="PANTHER" id="PTHR13316">
    <property type="entry name" value="ZINC FINGER, CCHC DOMAIN CONTAINING 8"/>
    <property type="match status" value="1"/>
</dbReference>
<evidence type="ECO:0000313" key="8">
    <source>
        <dbReference type="EMBL" id="GIY41044.1"/>
    </source>
</evidence>
<gene>
    <name evidence="8" type="primary">ZCCHC8</name>
    <name evidence="8" type="ORF">CDAR_204221</name>
</gene>
<evidence type="ECO:0000256" key="2">
    <source>
        <dbReference type="ARBA" id="ARBA00022723"/>
    </source>
</evidence>
<evidence type="ECO:0000256" key="1">
    <source>
        <dbReference type="ARBA" id="ARBA00004123"/>
    </source>
</evidence>
<evidence type="ECO:0000256" key="6">
    <source>
        <dbReference type="SAM" id="MobiDB-lite"/>
    </source>
</evidence>
<feature type="region of interest" description="Disordered" evidence="6">
    <location>
        <begin position="635"/>
        <end position="692"/>
    </location>
</feature>
<comment type="caution">
    <text evidence="8">The sequence shown here is derived from an EMBL/GenBank/DDBJ whole genome shotgun (WGS) entry which is preliminary data.</text>
</comment>
<evidence type="ECO:0000256" key="3">
    <source>
        <dbReference type="ARBA" id="ARBA00022771"/>
    </source>
</evidence>
<sequence length="741" mass="84575">MADVVGKIPKSKSIRRRIKKSKSRKRNIHLNKRDVENDEMHDSKTNNKRNSPQLDINSKSYDHSERKQEINKHFSNISEDRSVSFRSRVNQRFATSSHYPRSFHGDRLSGNNCDTNMHIPLPRDEDRAIGDKRFVSFNQSTFSHDDEFVASLLEKIDYLRNQVDFLNQENERLKFGFTEMRNNDLSTEVNISFLNKELEERFVPILSELATDLIQGHISVCDLRAFLSTKKNSFNGAEDFRELPEESLFALDNSTSEVKEEPHVPVYETSFSEILETEDDKNESEARKSASKKRFRRSCYNCSEDHVISQCPYKIDYYKVANSKKQAKKQQAASSTRYHLQESGESDFKPGIISDTLREALGLRPNQIPLYIYRMRLISYPPGWLEEATVETSGINVYDSKGYVLKNEKDEMGIPNMNGPRVEYDADKFIDFPGFNVPLPPDVIDECYAYKLPPMQPHHMRTYVEQTIPKLDRPNRRKKLKLSNDNPSKTQRLEEDMDLDEDLGDTHYEFIPPLPQESLPPPPSEDIIEPPPENGSEPPLEEKHLVILNDSDSGTNTPASDSVMDSLKPVVERFKLKNSDSIEDSASLPSLKELEEMKKQLVKELGIVSECSSPDGQEPSASDVEDLNANCDSKGSFVFQDSSNDPSSFSDSSFTSNVAQQKRFSGGLKRSNSTRSQSKQVTLGTPSLSRHSSYQKLPDYDNFSKNVTAHVNFENLPNSTGTYEKMKSVIKKVKETFNSLL</sequence>
<dbReference type="PANTHER" id="PTHR13316:SF0">
    <property type="entry name" value="ZINC FINGER CCHC DOMAIN-CONTAINING PROTEIN 8"/>
    <property type="match status" value="1"/>
</dbReference>
<dbReference type="GO" id="GO:0008270">
    <property type="term" value="F:zinc ion binding"/>
    <property type="evidence" value="ECO:0007669"/>
    <property type="project" value="UniProtKB-KW"/>
</dbReference>
<name>A0AAV4T4F1_9ARAC</name>
<evidence type="ECO:0000259" key="7">
    <source>
        <dbReference type="SMART" id="SM00581"/>
    </source>
</evidence>
<feature type="compositionally biased region" description="Basic residues" evidence="6">
    <location>
        <begin position="9"/>
        <end position="30"/>
    </location>
</feature>
<dbReference type="EMBL" id="BPLQ01009025">
    <property type="protein sequence ID" value="GIY41044.1"/>
    <property type="molecule type" value="Genomic_DNA"/>
</dbReference>
<dbReference type="Pfam" id="PF04046">
    <property type="entry name" value="PSP"/>
    <property type="match status" value="1"/>
</dbReference>
<dbReference type="SMART" id="SM00581">
    <property type="entry name" value="PSP"/>
    <property type="match status" value="1"/>
</dbReference>
<keyword evidence="9" id="KW-1185">Reference proteome</keyword>
<comment type="subcellular location">
    <subcellularLocation>
        <location evidence="1">Nucleus</location>
    </subcellularLocation>
</comment>
<organism evidence="8 9">
    <name type="scientific">Caerostris darwini</name>
    <dbReference type="NCBI Taxonomy" id="1538125"/>
    <lineage>
        <taxon>Eukaryota</taxon>
        <taxon>Metazoa</taxon>
        <taxon>Ecdysozoa</taxon>
        <taxon>Arthropoda</taxon>
        <taxon>Chelicerata</taxon>
        <taxon>Arachnida</taxon>
        <taxon>Araneae</taxon>
        <taxon>Araneomorphae</taxon>
        <taxon>Entelegynae</taxon>
        <taxon>Araneoidea</taxon>
        <taxon>Araneidae</taxon>
        <taxon>Caerostris</taxon>
    </lineage>
</organism>
<feature type="compositionally biased region" description="Low complexity" evidence="6">
    <location>
        <begin position="639"/>
        <end position="656"/>
    </location>
</feature>
<dbReference type="Proteomes" id="UP001054837">
    <property type="component" value="Unassembled WGS sequence"/>
</dbReference>
<protein>
    <submittedName>
        <fullName evidence="8">Zinc finger CCHC domain-containing protein 8</fullName>
    </submittedName>
</protein>
<keyword evidence="5" id="KW-0539">Nucleus</keyword>
<feature type="compositionally biased region" description="Polar residues" evidence="6">
    <location>
        <begin position="48"/>
        <end position="59"/>
    </location>
</feature>
<feature type="region of interest" description="Disordered" evidence="6">
    <location>
        <begin position="467"/>
        <end position="495"/>
    </location>
</feature>